<organism evidence="2">
    <name type="scientific">Taeniopygia guttata</name>
    <name type="common">Zebra finch</name>
    <name type="synonym">Poephila guttata</name>
    <dbReference type="NCBI Taxonomy" id="59729"/>
    <lineage>
        <taxon>Eukaryota</taxon>
        <taxon>Metazoa</taxon>
        <taxon>Chordata</taxon>
        <taxon>Craniata</taxon>
        <taxon>Vertebrata</taxon>
        <taxon>Euteleostomi</taxon>
        <taxon>Archelosauria</taxon>
        <taxon>Archosauria</taxon>
        <taxon>Dinosauria</taxon>
        <taxon>Saurischia</taxon>
        <taxon>Theropoda</taxon>
        <taxon>Coelurosauria</taxon>
        <taxon>Aves</taxon>
        <taxon>Neognathae</taxon>
        <taxon>Neoaves</taxon>
        <taxon>Telluraves</taxon>
        <taxon>Australaves</taxon>
        <taxon>Passeriformes</taxon>
        <taxon>Passeroidea</taxon>
        <taxon>Estrildidae</taxon>
        <taxon>Estrildinae</taxon>
        <taxon>Taeniopygia</taxon>
    </lineage>
</organism>
<dbReference type="AlphaFoldDB" id="B5FZD3"/>
<reference evidence="2" key="1">
    <citation type="journal article" date="2006" name="Proc. Natl. Acad. Sci. U.S.A.">
        <title>A molecular neuroethological approach for identifying and characterizing a cascade of behaviorally regulated genes.</title>
        <authorList>
            <person name="Wada K."/>
            <person name="Howard J.T."/>
            <person name="McConnell P."/>
            <person name="Whitney O."/>
            <person name="Lints T."/>
            <person name="Rivas M.V."/>
            <person name="Horita H."/>
            <person name="Patterson M.A."/>
            <person name="White S.A."/>
            <person name="Scharff C."/>
            <person name="Haesler S."/>
            <person name="Zhao S."/>
            <person name="Sakaguchi H."/>
            <person name="Hagiwara M."/>
            <person name="Shiraki T."/>
            <person name="Hirozane-Kishikawa T."/>
            <person name="Skene P."/>
            <person name="Hayashizaki Y."/>
            <person name="Carninci P."/>
            <person name="Jarvis E.D."/>
        </authorList>
    </citation>
    <scope>NUCLEOTIDE SEQUENCE</scope>
    <source>
        <tissue evidence="2">Whole brain</tissue>
    </source>
</reference>
<evidence type="ECO:0000256" key="1">
    <source>
        <dbReference type="SAM" id="MobiDB-lite"/>
    </source>
</evidence>
<evidence type="ECO:0000313" key="2">
    <source>
        <dbReference type="EMBL" id="ACH44394.1"/>
    </source>
</evidence>
<accession>B5FZD3</accession>
<proteinExistence type="evidence at transcript level"/>
<name>B5FZD3_TAEGU</name>
<sequence length="35" mass="3866">MQHVFPPLLQGPAGQKGHCSSEQRHCYSPSFRSPA</sequence>
<feature type="region of interest" description="Disordered" evidence="1">
    <location>
        <begin position="1"/>
        <end position="35"/>
    </location>
</feature>
<protein>
    <submittedName>
        <fullName evidence="2">Putative zinc finger protein 238 variant 1</fullName>
    </submittedName>
</protein>
<dbReference type="EMBL" id="DQ214462">
    <property type="protein sequence ID" value="ACH44394.1"/>
    <property type="molecule type" value="mRNA"/>
</dbReference>